<dbReference type="InterPro" id="IPR036397">
    <property type="entry name" value="RNaseH_sf"/>
</dbReference>
<dbReference type="OrthoDB" id="7699088at2759"/>
<sequence>MASSLVHWRTYPERWIGRGGPVACPPRSPDLNPLDFFFWGHMKSLVYEAPVDSAEDLVARIIVTADKINTPLGIFERVRQSFLRRCELCSNTRGCHF</sequence>
<reference evidence="1 2" key="1">
    <citation type="journal article" date="2019" name="Sci. Rep.">
        <title>Orb-weaving spider Araneus ventricosus genome elucidates the spidroin gene catalogue.</title>
        <authorList>
            <person name="Kono N."/>
            <person name="Nakamura H."/>
            <person name="Ohtoshi R."/>
            <person name="Moran D.A.P."/>
            <person name="Shinohara A."/>
            <person name="Yoshida Y."/>
            <person name="Fujiwara M."/>
            <person name="Mori M."/>
            <person name="Tomita M."/>
            <person name="Arakawa K."/>
        </authorList>
    </citation>
    <scope>NUCLEOTIDE SEQUENCE [LARGE SCALE GENOMIC DNA]</scope>
</reference>
<dbReference type="PANTHER" id="PTHR47326">
    <property type="entry name" value="TRANSPOSABLE ELEMENT TC3 TRANSPOSASE-LIKE PROTEIN"/>
    <property type="match status" value="1"/>
</dbReference>
<keyword evidence="2" id="KW-1185">Reference proteome</keyword>
<organism evidence="1 2">
    <name type="scientific">Araneus ventricosus</name>
    <name type="common">Orbweaver spider</name>
    <name type="synonym">Epeira ventricosa</name>
    <dbReference type="NCBI Taxonomy" id="182803"/>
    <lineage>
        <taxon>Eukaryota</taxon>
        <taxon>Metazoa</taxon>
        <taxon>Ecdysozoa</taxon>
        <taxon>Arthropoda</taxon>
        <taxon>Chelicerata</taxon>
        <taxon>Arachnida</taxon>
        <taxon>Araneae</taxon>
        <taxon>Araneomorphae</taxon>
        <taxon>Entelegynae</taxon>
        <taxon>Araneoidea</taxon>
        <taxon>Araneidae</taxon>
        <taxon>Araneus</taxon>
    </lineage>
</organism>
<comment type="caution">
    <text evidence="1">The sequence shown here is derived from an EMBL/GenBank/DDBJ whole genome shotgun (WGS) entry which is preliminary data.</text>
</comment>
<gene>
    <name evidence="1" type="ORF">AVEN_203500_1</name>
</gene>
<accession>A0A4Y2BGK0</accession>
<dbReference type="Proteomes" id="UP000499080">
    <property type="component" value="Unassembled WGS sequence"/>
</dbReference>
<dbReference type="EMBL" id="BGPR01000078">
    <property type="protein sequence ID" value="GBL91350.1"/>
    <property type="molecule type" value="Genomic_DNA"/>
</dbReference>
<proteinExistence type="predicted"/>
<dbReference type="Gene3D" id="3.30.420.10">
    <property type="entry name" value="Ribonuclease H-like superfamily/Ribonuclease H"/>
    <property type="match status" value="1"/>
</dbReference>
<evidence type="ECO:0000313" key="2">
    <source>
        <dbReference type="Proteomes" id="UP000499080"/>
    </source>
</evidence>
<protein>
    <submittedName>
        <fullName evidence="1">Uncharacterized protein</fullName>
    </submittedName>
</protein>
<dbReference type="AlphaFoldDB" id="A0A4Y2BGK0"/>
<evidence type="ECO:0000313" key="1">
    <source>
        <dbReference type="EMBL" id="GBL91350.1"/>
    </source>
</evidence>
<name>A0A4Y2BGK0_ARAVE</name>
<dbReference type="PANTHER" id="PTHR47326:SF1">
    <property type="entry name" value="HTH PSQ-TYPE DOMAIN-CONTAINING PROTEIN"/>
    <property type="match status" value="1"/>
</dbReference>
<dbReference type="GO" id="GO:0003676">
    <property type="term" value="F:nucleic acid binding"/>
    <property type="evidence" value="ECO:0007669"/>
    <property type="project" value="InterPro"/>
</dbReference>